<proteinExistence type="predicted"/>
<dbReference type="Proteomes" id="UP001596512">
    <property type="component" value="Unassembled WGS sequence"/>
</dbReference>
<gene>
    <name evidence="1" type="ORF">ACFQV2_35135</name>
</gene>
<dbReference type="EMBL" id="JBHTEY010000004">
    <property type="protein sequence ID" value="MFC7617868.1"/>
    <property type="molecule type" value="Genomic_DNA"/>
</dbReference>
<reference evidence="2" key="1">
    <citation type="journal article" date="2019" name="Int. J. Syst. Evol. Microbiol.">
        <title>The Global Catalogue of Microorganisms (GCM) 10K type strain sequencing project: providing services to taxonomists for standard genome sequencing and annotation.</title>
        <authorList>
            <consortium name="The Broad Institute Genomics Platform"/>
            <consortium name="The Broad Institute Genome Sequencing Center for Infectious Disease"/>
            <person name="Wu L."/>
            <person name="Ma J."/>
        </authorList>
    </citation>
    <scope>NUCLEOTIDE SEQUENCE [LARGE SCALE GENOMIC DNA]</scope>
    <source>
        <strain evidence="2">JCM 17695</strain>
    </source>
</reference>
<evidence type="ECO:0000313" key="1">
    <source>
        <dbReference type="EMBL" id="MFC7617868.1"/>
    </source>
</evidence>
<name>A0ABW2TZK4_9PSEU</name>
<protein>
    <recommendedName>
        <fullName evidence="3">MalT-like TPR region domain-containing protein</fullName>
    </recommendedName>
</protein>
<keyword evidence="2" id="KW-1185">Reference proteome</keyword>
<organism evidence="1 2">
    <name type="scientific">Actinokineospora soli</name>
    <dbReference type="NCBI Taxonomy" id="1048753"/>
    <lineage>
        <taxon>Bacteria</taxon>
        <taxon>Bacillati</taxon>
        <taxon>Actinomycetota</taxon>
        <taxon>Actinomycetes</taxon>
        <taxon>Pseudonocardiales</taxon>
        <taxon>Pseudonocardiaceae</taxon>
        <taxon>Actinokineospora</taxon>
    </lineage>
</organism>
<evidence type="ECO:0000313" key="2">
    <source>
        <dbReference type="Proteomes" id="UP001596512"/>
    </source>
</evidence>
<comment type="caution">
    <text evidence="1">The sequence shown here is derived from an EMBL/GenBank/DDBJ whole genome shotgun (WGS) entry which is preliminary data.</text>
</comment>
<accession>A0ABW2TZK4</accession>
<evidence type="ECO:0008006" key="3">
    <source>
        <dbReference type="Google" id="ProtNLM"/>
    </source>
</evidence>
<sequence>MRRLSGVDHAEARSDVLLGLAADAVGLGRVGEARRLVALDDGDAGPRAEVRRGWLRAEIALAAGDPDAAIAPARAAHASDYPSTRHRVKSGVVLGAALAAAGETDEARNLLADNLRIATREGLLPLVWPAALVLAELGQTEHKEQAAAALHCVLRHSDPLARRVAERSPWVPTWLFASAPNR</sequence>